<accession>A0ABQ9CT77</accession>
<evidence type="ECO:0000256" key="1">
    <source>
        <dbReference type="SAM" id="MobiDB-lite"/>
    </source>
</evidence>
<organism evidence="2 3">
    <name type="scientific">Willisornis vidua</name>
    <name type="common">Xingu scale-backed antbird</name>
    <dbReference type="NCBI Taxonomy" id="1566151"/>
    <lineage>
        <taxon>Eukaryota</taxon>
        <taxon>Metazoa</taxon>
        <taxon>Chordata</taxon>
        <taxon>Craniata</taxon>
        <taxon>Vertebrata</taxon>
        <taxon>Euteleostomi</taxon>
        <taxon>Archelosauria</taxon>
        <taxon>Archosauria</taxon>
        <taxon>Dinosauria</taxon>
        <taxon>Saurischia</taxon>
        <taxon>Theropoda</taxon>
        <taxon>Coelurosauria</taxon>
        <taxon>Aves</taxon>
        <taxon>Neognathae</taxon>
        <taxon>Neoaves</taxon>
        <taxon>Telluraves</taxon>
        <taxon>Australaves</taxon>
        <taxon>Passeriformes</taxon>
        <taxon>Thamnophilidae</taxon>
        <taxon>Willisornis</taxon>
    </lineage>
</organism>
<protein>
    <submittedName>
        <fullName evidence="2">Uncharacterized protein</fullName>
    </submittedName>
</protein>
<feature type="region of interest" description="Disordered" evidence="1">
    <location>
        <begin position="71"/>
        <end position="127"/>
    </location>
</feature>
<name>A0ABQ9CT77_9PASS</name>
<dbReference type="EMBL" id="WHWB01034517">
    <property type="protein sequence ID" value="KAJ7408801.1"/>
    <property type="molecule type" value="Genomic_DNA"/>
</dbReference>
<feature type="compositionally biased region" description="Polar residues" evidence="1">
    <location>
        <begin position="112"/>
        <end position="127"/>
    </location>
</feature>
<gene>
    <name evidence="2" type="ORF">WISP_118413</name>
</gene>
<sequence>MPIGFRMDLLAKADTSNEGFLSSLAPVDLLATEDPNMSGDEGAGGRVRQAALHHFSTLQAHWEVPDDWKLANVTPKQTHEEPEGGSRKEQAGQPDHSAWQGYGADHLEYNHTAPTGQTGDQTQSAEI</sequence>
<evidence type="ECO:0000313" key="3">
    <source>
        <dbReference type="Proteomes" id="UP001145742"/>
    </source>
</evidence>
<evidence type="ECO:0000313" key="2">
    <source>
        <dbReference type="EMBL" id="KAJ7408801.1"/>
    </source>
</evidence>
<dbReference type="Proteomes" id="UP001145742">
    <property type="component" value="Unassembled WGS sequence"/>
</dbReference>
<feature type="compositionally biased region" description="Basic and acidic residues" evidence="1">
    <location>
        <begin position="77"/>
        <end position="90"/>
    </location>
</feature>
<reference evidence="2" key="1">
    <citation type="submission" date="2019-10" db="EMBL/GenBank/DDBJ databases">
        <authorList>
            <person name="Soares A.E.R."/>
            <person name="Aleixo A."/>
            <person name="Schneider P."/>
            <person name="Miyaki C.Y."/>
            <person name="Schneider M.P."/>
            <person name="Mello C."/>
            <person name="Vasconcelos A.T.R."/>
        </authorList>
    </citation>
    <scope>NUCLEOTIDE SEQUENCE</scope>
    <source>
        <tissue evidence="2">Muscle</tissue>
    </source>
</reference>
<comment type="caution">
    <text evidence="2">The sequence shown here is derived from an EMBL/GenBank/DDBJ whole genome shotgun (WGS) entry which is preliminary data.</text>
</comment>
<proteinExistence type="predicted"/>
<keyword evidence="3" id="KW-1185">Reference proteome</keyword>